<dbReference type="EMBL" id="JANIIK010001660">
    <property type="protein sequence ID" value="KAJ3582045.1"/>
    <property type="molecule type" value="Genomic_DNA"/>
</dbReference>
<keyword evidence="12" id="KW-1185">Reference proteome</keyword>
<keyword evidence="6 9" id="KW-0472">Membrane</keyword>
<evidence type="ECO:0000259" key="10">
    <source>
        <dbReference type="PROSITE" id="PS50262"/>
    </source>
</evidence>
<evidence type="ECO:0000256" key="9">
    <source>
        <dbReference type="SAM" id="Phobius"/>
    </source>
</evidence>
<protein>
    <recommendedName>
        <fullName evidence="10">G-protein coupled receptors family 1 profile domain-containing protein</fullName>
    </recommendedName>
</protein>
<comment type="subcellular location">
    <subcellularLocation>
        <location evidence="1">Cell membrane</location>
        <topology evidence="1">Multi-pass membrane protein</topology>
    </subcellularLocation>
</comment>
<dbReference type="PANTHER" id="PTHR24249:SF381">
    <property type="entry name" value="TRACE AMINE ASSOCIATED RECEPTOR 19P-RELATED"/>
    <property type="match status" value="1"/>
</dbReference>
<gene>
    <name evidence="11" type="ORF">NHX12_015947</name>
</gene>
<evidence type="ECO:0000256" key="8">
    <source>
        <dbReference type="ARBA" id="ARBA00023224"/>
    </source>
</evidence>
<dbReference type="InterPro" id="IPR000276">
    <property type="entry name" value="GPCR_Rhodpsn"/>
</dbReference>
<evidence type="ECO:0000256" key="1">
    <source>
        <dbReference type="ARBA" id="ARBA00004651"/>
    </source>
</evidence>
<evidence type="ECO:0000256" key="3">
    <source>
        <dbReference type="ARBA" id="ARBA00022692"/>
    </source>
</evidence>
<dbReference type="Proteomes" id="UP001148018">
    <property type="component" value="Unassembled WGS sequence"/>
</dbReference>
<keyword evidence="7" id="KW-0675">Receptor</keyword>
<evidence type="ECO:0000313" key="11">
    <source>
        <dbReference type="EMBL" id="KAJ3582045.1"/>
    </source>
</evidence>
<dbReference type="SUPFAM" id="SSF81321">
    <property type="entry name" value="Family A G protein-coupled receptor-like"/>
    <property type="match status" value="1"/>
</dbReference>
<feature type="transmembrane region" description="Helical" evidence="9">
    <location>
        <begin position="106"/>
        <end position="126"/>
    </location>
</feature>
<dbReference type="OrthoDB" id="10042731at2759"/>
<dbReference type="GO" id="GO:0001594">
    <property type="term" value="F:trace-amine receptor activity"/>
    <property type="evidence" value="ECO:0007669"/>
    <property type="project" value="TreeGrafter"/>
</dbReference>
<dbReference type="InterPro" id="IPR050569">
    <property type="entry name" value="TAAR"/>
</dbReference>
<evidence type="ECO:0000256" key="4">
    <source>
        <dbReference type="ARBA" id="ARBA00022989"/>
    </source>
</evidence>
<evidence type="ECO:0000313" key="12">
    <source>
        <dbReference type="Proteomes" id="UP001148018"/>
    </source>
</evidence>
<dbReference type="Gene3D" id="1.20.1070.10">
    <property type="entry name" value="Rhodopsin 7-helix transmembrane proteins"/>
    <property type="match status" value="1"/>
</dbReference>
<keyword evidence="2" id="KW-1003">Cell membrane</keyword>
<dbReference type="AlphaFoldDB" id="A0A9Q0D510"/>
<dbReference type="Pfam" id="PF00001">
    <property type="entry name" value="7tm_1"/>
    <property type="match status" value="1"/>
</dbReference>
<feature type="transmembrane region" description="Helical" evidence="9">
    <location>
        <begin position="27"/>
        <end position="50"/>
    </location>
</feature>
<evidence type="ECO:0000256" key="7">
    <source>
        <dbReference type="ARBA" id="ARBA00023170"/>
    </source>
</evidence>
<comment type="caution">
    <text evidence="11">The sequence shown here is derived from an EMBL/GenBank/DDBJ whole genome shotgun (WGS) entry which is preliminary data.</text>
</comment>
<accession>A0A9Q0D510</accession>
<evidence type="ECO:0000256" key="2">
    <source>
        <dbReference type="ARBA" id="ARBA00022475"/>
    </source>
</evidence>
<dbReference type="PANTHER" id="PTHR24249">
    <property type="entry name" value="HISTAMINE RECEPTOR-RELATED G-PROTEIN COUPLED RECEPTOR"/>
    <property type="match status" value="1"/>
</dbReference>
<keyword evidence="5" id="KW-0297">G-protein coupled receptor</keyword>
<keyword evidence="8" id="KW-0807">Transducer</keyword>
<keyword evidence="3 9" id="KW-0812">Transmembrane</keyword>
<name>A0A9Q0D510_9TELE</name>
<organism evidence="11 12">
    <name type="scientific">Muraenolepis orangiensis</name>
    <name type="common">Patagonian moray cod</name>
    <dbReference type="NCBI Taxonomy" id="630683"/>
    <lineage>
        <taxon>Eukaryota</taxon>
        <taxon>Metazoa</taxon>
        <taxon>Chordata</taxon>
        <taxon>Craniata</taxon>
        <taxon>Vertebrata</taxon>
        <taxon>Euteleostomi</taxon>
        <taxon>Actinopterygii</taxon>
        <taxon>Neopterygii</taxon>
        <taxon>Teleostei</taxon>
        <taxon>Neoteleostei</taxon>
        <taxon>Acanthomorphata</taxon>
        <taxon>Zeiogadaria</taxon>
        <taxon>Gadariae</taxon>
        <taxon>Gadiformes</taxon>
        <taxon>Muraenolepidoidei</taxon>
        <taxon>Muraenolepididae</taxon>
        <taxon>Muraenolepis</taxon>
    </lineage>
</organism>
<keyword evidence="4 9" id="KW-1133">Transmembrane helix</keyword>
<reference evidence="11" key="1">
    <citation type="submission" date="2022-07" db="EMBL/GenBank/DDBJ databases">
        <title>Chromosome-level genome of Muraenolepis orangiensis.</title>
        <authorList>
            <person name="Kim J."/>
        </authorList>
    </citation>
    <scope>NUCLEOTIDE SEQUENCE</scope>
    <source>
        <strain evidence="11">KU_S4_2022</strain>
        <tissue evidence="11">Muscle</tissue>
    </source>
</reference>
<dbReference type="PROSITE" id="PS50262">
    <property type="entry name" value="G_PROTEIN_RECEP_F1_2"/>
    <property type="match status" value="1"/>
</dbReference>
<feature type="transmembrane region" description="Helical" evidence="9">
    <location>
        <begin position="71"/>
        <end position="90"/>
    </location>
</feature>
<evidence type="ECO:0000256" key="6">
    <source>
        <dbReference type="ARBA" id="ARBA00023136"/>
    </source>
</evidence>
<dbReference type="InterPro" id="IPR017452">
    <property type="entry name" value="GPCR_Rhodpsn_7TM"/>
</dbReference>
<dbReference type="PRINTS" id="PR00237">
    <property type="entry name" value="GPCRRHODOPSN"/>
</dbReference>
<dbReference type="GO" id="GO:0005886">
    <property type="term" value="C:plasma membrane"/>
    <property type="evidence" value="ECO:0007669"/>
    <property type="project" value="UniProtKB-SubCell"/>
</dbReference>
<sequence length="149" mass="16432">MALDTDGSIALVINPLTHVPKNDINCFLVGPVFVVVVLYLRVFAAVLAQVRQMRSSRVAGMAARRSELKAAGTLGVVVVVFLACFCPYFYPSFAGQDMSEVAPGSWLLYSNSCLNPLMYASFYPWFRKAIKLIVTLQILQPDSCQTTIF</sequence>
<proteinExistence type="predicted"/>
<evidence type="ECO:0000256" key="5">
    <source>
        <dbReference type="ARBA" id="ARBA00023040"/>
    </source>
</evidence>
<feature type="domain" description="G-protein coupled receptors family 1 profile" evidence="10">
    <location>
        <begin position="31"/>
        <end position="119"/>
    </location>
</feature>